<gene>
    <name evidence="1" type="ORF">N7539_006987</name>
</gene>
<accession>A0A9W9X2C3</accession>
<dbReference type="AlphaFoldDB" id="A0A9W9X2C3"/>
<evidence type="ECO:0000313" key="2">
    <source>
        <dbReference type="Proteomes" id="UP001148312"/>
    </source>
</evidence>
<name>A0A9W9X2C3_9EURO</name>
<evidence type="ECO:0000313" key="1">
    <source>
        <dbReference type="EMBL" id="KAJ5481093.1"/>
    </source>
</evidence>
<sequence length="155" mass="18185">MIHPSYWLTNQAIDLVNSDEYKNLHAEFMTAFSTEKIQTKPPITTMGERDVLYALALNSLTALFSIFYDHIQPRFSKTHGDPSFWRNTMPYWTFNTFAFIEQGVKDKERNTISLCEKHFNPESCRMNVHQIFSIIFIDAALDRRCCFLCPFGPHY</sequence>
<keyword evidence="2" id="KW-1185">Reference proteome</keyword>
<comment type="caution">
    <text evidence="1">The sequence shown here is derived from an EMBL/GenBank/DDBJ whole genome shotgun (WGS) entry which is preliminary data.</text>
</comment>
<protein>
    <submittedName>
        <fullName evidence="1">Uncharacterized protein</fullName>
    </submittedName>
</protein>
<dbReference type="RefSeq" id="XP_056788523.1">
    <property type="nucleotide sequence ID" value="XM_056936588.1"/>
</dbReference>
<reference evidence="1" key="2">
    <citation type="journal article" date="2023" name="IMA Fungus">
        <title>Comparative genomic study of the Penicillium genus elucidates a diverse pangenome and 15 lateral gene transfer events.</title>
        <authorList>
            <person name="Petersen C."/>
            <person name="Sorensen T."/>
            <person name="Nielsen M.R."/>
            <person name="Sondergaard T.E."/>
            <person name="Sorensen J.L."/>
            <person name="Fitzpatrick D.A."/>
            <person name="Frisvad J.C."/>
            <person name="Nielsen K.L."/>
        </authorList>
    </citation>
    <scope>NUCLEOTIDE SEQUENCE</scope>
    <source>
        <strain evidence="1">IBT 30728</strain>
    </source>
</reference>
<reference evidence="1" key="1">
    <citation type="submission" date="2022-12" db="EMBL/GenBank/DDBJ databases">
        <authorList>
            <person name="Petersen C."/>
        </authorList>
    </citation>
    <scope>NUCLEOTIDE SEQUENCE</scope>
    <source>
        <strain evidence="1">IBT 30728</strain>
    </source>
</reference>
<dbReference type="EMBL" id="JAPWDQ010000009">
    <property type="protein sequence ID" value="KAJ5481093.1"/>
    <property type="molecule type" value="Genomic_DNA"/>
</dbReference>
<organism evidence="1 2">
    <name type="scientific">Penicillium diatomitis</name>
    <dbReference type="NCBI Taxonomy" id="2819901"/>
    <lineage>
        <taxon>Eukaryota</taxon>
        <taxon>Fungi</taxon>
        <taxon>Dikarya</taxon>
        <taxon>Ascomycota</taxon>
        <taxon>Pezizomycotina</taxon>
        <taxon>Eurotiomycetes</taxon>
        <taxon>Eurotiomycetidae</taxon>
        <taxon>Eurotiales</taxon>
        <taxon>Aspergillaceae</taxon>
        <taxon>Penicillium</taxon>
    </lineage>
</organism>
<dbReference type="GeneID" id="81626837"/>
<dbReference type="Proteomes" id="UP001148312">
    <property type="component" value="Unassembled WGS sequence"/>
</dbReference>
<proteinExistence type="predicted"/>